<reference evidence="1 2" key="1">
    <citation type="submission" date="2021-06" db="EMBL/GenBank/DDBJ databases">
        <authorList>
            <person name="Palmer J.M."/>
        </authorList>
    </citation>
    <scope>NUCLEOTIDE SEQUENCE [LARGE SCALE GENOMIC DNA]</scope>
    <source>
        <strain evidence="2">if_2019</strain>
        <tissue evidence="1">Muscle</tissue>
    </source>
</reference>
<organism evidence="1 2">
    <name type="scientific">Ilyodon furcidens</name>
    <name type="common">goldbreast splitfin</name>
    <dbReference type="NCBI Taxonomy" id="33524"/>
    <lineage>
        <taxon>Eukaryota</taxon>
        <taxon>Metazoa</taxon>
        <taxon>Chordata</taxon>
        <taxon>Craniata</taxon>
        <taxon>Vertebrata</taxon>
        <taxon>Euteleostomi</taxon>
        <taxon>Actinopterygii</taxon>
        <taxon>Neopterygii</taxon>
        <taxon>Teleostei</taxon>
        <taxon>Neoteleostei</taxon>
        <taxon>Acanthomorphata</taxon>
        <taxon>Ovalentaria</taxon>
        <taxon>Atherinomorphae</taxon>
        <taxon>Cyprinodontiformes</taxon>
        <taxon>Goodeidae</taxon>
        <taxon>Ilyodon</taxon>
    </lineage>
</organism>
<keyword evidence="2" id="KW-1185">Reference proteome</keyword>
<evidence type="ECO:0000313" key="1">
    <source>
        <dbReference type="EMBL" id="MEQ2223700.1"/>
    </source>
</evidence>
<proteinExistence type="predicted"/>
<comment type="caution">
    <text evidence="1">The sequence shown here is derived from an EMBL/GenBank/DDBJ whole genome shotgun (WGS) entry which is preliminary data.</text>
</comment>
<name>A0ABV0SU40_9TELE</name>
<dbReference type="Proteomes" id="UP001482620">
    <property type="component" value="Unassembled WGS sequence"/>
</dbReference>
<protein>
    <submittedName>
        <fullName evidence="1">Uncharacterized protein</fullName>
    </submittedName>
</protein>
<sequence>MIWFGFLRSAGSLDSLTVLPPCKSLPVIPERVRARLFGGPAENCKSFTFITPLNICRRRRTSPATLFSILVLQRRQPTSHPASKRLRNPLLLIQFGFPVHLLFLFCIEHDLYLVINTKNNAGEAGHAPVILCAARRV</sequence>
<accession>A0ABV0SU40</accession>
<dbReference type="EMBL" id="JAHRIQ010011588">
    <property type="protein sequence ID" value="MEQ2223700.1"/>
    <property type="molecule type" value="Genomic_DNA"/>
</dbReference>
<evidence type="ECO:0000313" key="2">
    <source>
        <dbReference type="Proteomes" id="UP001482620"/>
    </source>
</evidence>
<gene>
    <name evidence="1" type="ORF">ILYODFUR_000054</name>
</gene>